<reference evidence="1 2" key="1">
    <citation type="journal article" date="2018" name="New Phytol.">
        <title>Comparative genomics and transcriptomics depict ericoid mycorrhizal fungi as versatile saprotrophs and plant mutualists.</title>
        <authorList>
            <person name="Martino E."/>
            <person name="Morin E."/>
            <person name="Grelet G.A."/>
            <person name="Kuo A."/>
            <person name="Kohler A."/>
            <person name="Daghino S."/>
            <person name="Barry K.W."/>
            <person name="Cichocki N."/>
            <person name="Clum A."/>
            <person name="Dockter R.B."/>
            <person name="Hainaut M."/>
            <person name="Kuo R.C."/>
            <person name="LaButti K."/>
            <person name="Lindahl B.D."/>
            <person name="Lindquist E.A."/>
            <person name="Lipzen A."/>
            <person name="Khouja H.R."/>
            <person name="Magnuson J."/>
            <person name="Murat C."/>
            <person name="Ohm R.A."/>
            <person name="Singer S.W."/>
            <person name="Spatafora J.W."/>
            <person name="Wang M."/>
            <person name="Veneault-Fourrey C."/>
            <person name="Henrissat B."/>
            <person name="Grigoriev I.V."/>
            <person name="Martin F.M."/>
            <person name="Perotto S."/>
        </authorList>
    </citation>
    <scope>NUCLEOTIDE SEQUENCE [LARGE SCALE GENOMIC DNA]</scope>
    <source>
        <strain evidence="1 2">ATCC 22711</strain>
    </source>
</reference>
<proteinExistence type="predicted"/>
<dbReference type="Proteomes" id="UP000241818">
    <property type="component" value="Unassembled WGS sequence"/>
</dbReference>
<evidence type="ECO:0000313" key="1">
    <source>
        <dbReference type="EMBL" id="PSS18309.1"/>
    </source>
</evidence>
<organism evidence="1 2">
    <name type="scientific">Amorphotheca resinae ATCC 22711</name>
    <dbReference type="NCBI Taxonomy" id="857342"/>
    <lineage>
        <taxon>Eukaryota</taxon>
        <taxon>Fungi</taxon>
        <taxon>Dikarya</taxon>
        <taxon>Ascomycota</taxon>
        <taxon>Pezizomycotina</taxon>
        <taxon>Leotiomycetes</taxon>
        <taxon>Helotiales</taxon>
        <taxon>Amorphothecaceae</taxon>
        <taxon>Amorphotheca</taxon>
    </lineage>
</organism>
<evidence type="ECO:0000313" key="2">
    <source>
        <dbReference type="Proteomes" id="UP000241818"/>
    </source>
</evidence>
<dbReference type="GeneID" id="36572065"/>
<dbReference type="EMBL" id="KZ679011">
    <property type="protein sequence ID" value="PSS18309.1"/>
    <property type="molecule type" value="Genomic_DNA"/>
</dbReference>
<sequence>MTSPDQDPYRDYDGTLAWHPGMSPFGLVVSVISAETASSETATSENTITGLEYIPQIPDSVRIHTREAYVSIIADVVFKMAIGFTAVGETNEQIVDGRRIVGVSWHMGRFADDAIRKTFTKLKEENAKVIRESPDAIKAKEESMVEAERRHNAALSDWIQMEQSSRRGVKSSLR</sequence>
<dbReference type="AlphaFoldDB" id="A0A2T3B1A2"/>
<protein>
    <submittedName>
        <fullName evidence="1">Uncharacterized protein</fullName>
    </submittedName>
</protein>
<keyword evidence="2" id="KW-1185">Reference proteome</keyword>
<gene>
    <name evidence="1" type="ORF">M430DRAFT_18915</name>
</gene>
<dbReference type="RefSeq" id="XP_024720661.1">
    <property type="nucleotide sequence ID" value="XM_024863984.1"/>
</dbReference>
<name>A0A2T3B1A2_AMORE</name>
<dbReference type="InParanoid" id="A0A2T3B1A2"/>
<accession>A0A2T3B1A2</accession>